<dbReference type="GO" id="GO:0020037">
    <property type="term" value="F:heme binding"/>
    <property type="evidence" value="ECO:0007669"/>
    <property type="project" value="InterPro"/>
</dbReference>
<dbReference type="GO" id="GO:0004497">
    <property type="term" value="F:monooxygenase activity"/>
    <property type="evidence" value="ECO:0007669"/>
    <property type="project" value="InterPro"/>
</dbReference>
<sequence length="244" mass="27539">MHEMTYYSTFKTQLVTFYLQPLSTYLLSLLPQKIPTLLTNTHVFSTCLRPSQEPYTLLHTLQHASPPLAEIEIAAEIMDHLAAGIDTTGIAFTYLLYKLPQPSNYSIQETLHRSLVSPVAKSEIDTDTGAKTETNTETKPNQETPLTYTNAVINETLRLYTPIPNSQPRLVAKHEPKTIDKYLIPCNSAISVQAWSIHRNGRIFGDAVEEFRPERWLMGADETREMERGYLAFGKGGELVLGRI</sequence>
<name>A0A1D9Q0T9_SCLS1</name>
<evidence type="ECO:0000313" key="5">
    <source>
        <dbReference type="Proteomes" id="UP000177798"/>
    </source>
</evidence>
<keyword evidence="2" id="KW-0843">Virulence</keyword>
<dbReference type="Pfam" id="PF00067">
    <property type="entry name" value="p450"/>
    <property type="match status" value="1"/>
</dbReference>
<dbReference type="OMA" id="IPCNSAI"/>
<gene>
    <name evidence="4" type="ORF">sscle_03g029330</name>
</gene>
<dbReference type="EMBL" id="CP017816">
    <property type="protein sequence ID" value="APA08163.1"/>
    <property type="molecule type" value="Genomic_DNA"/>
</dbReference>
<feature type="compositionally biased region" description="Basic and acidic residues" evidence="3">
    <location>
        <begin position="122"/>
        <end position="136"/>
    </location>
</feature>
<dbReference type="PANTHER" id="PTHR24305">
    <property type="entry name" value="CYTOCHROME P450"/>
    <property type="match status" value="1"/>
</dbReference>
<evidence type="ECO:0000256" key="3">
    <source>
        <dbReference type="SAM" id="MobiDB-lite"/>
    </source>
</evidence>
<evidence type="ECO:0000256" key="2">
    <source>
        <dbReference type="ARBA" id="ARBA00023026"/>
    </source>
</evidence>
<dbReference type="InterPro" id="IPR050121">
    <property type="entry name" value="Cytochrome_P450_monoxygenase"/>
</dbReference>
<organism evidence="4 5">
    <name type="scientific">Sclerotinia sclerotiorum (strain ATCC 18683 / 1980 / Ss-1)</name>
    <name type="common">White mold</name>
    <name type="synonym">Whetzelinia sclerotiorum</name>
    <dbReference type="NCBI Taxonomy" id="665079"/>
    <lineage>
        <taxon>Eukaryota</taxon>
        <taxon>Fungi</taxon>
        <taxon>Dikarya</taxon>
        <taxon>Ascomycota</taxon>
        <taxon>Pezizomycotina</taxon>
        <taxon>Leotiomycetes</taxon>
        <taxon>Helotiales</taxon>
        <taxon>Sclerotiniaceae</taxon>
        <taxon>Sclerotinia</taxon>
    </lineage>
</organism>
<proteinExistence type="inferred from homology"/>
<accession>A0A1D9Q0T9</accession>
<dbReference type="SUPFAM" id="SSF48264">
    <property type="entry name" value="Cytochrome P450"/>
    <property type="match status" value="1"/>
</dbReference>
<dbReference type="GO" id="GO:0005506">
    <property type="term" value="F:iron ion binding"/>
    <property type="evidence" value="ECO:0007669"/>
    <property type="project" value="InterPro"/>
</dbReference>
<evidence type="ECO:0000313" key="4">
    <source>
        <dbReference type="EMBL" id="APA08163.1"/>
    </source>
</evidence>
<reference evidence="5" key="1">
    <citation type="journal article" date="2017" name="Genome Biol. Evol.">
        <title>The complete genome sequence of the phytopathogenic fungus Sclerotinia sclerotiorum reveals insights into the genome architecture of broad host range pathogens.</title>
        <authorList>
            <person name="Derbyshire M."/>
            <person name="Denton-Giles M."/>
            <person name="Hegedus D."/>
            <person name="Seifbarghy S."/>
            <person name="Rollins J."/>
            <person name="van Kan J."/>
            <person name="Seidl M.F."/>
            <person name="Faino L."/>
            <person name="Mbengue M."/>
            <person name="Navaud O."/>
            <person name="Raffaele S."/>
            <person name="Hammond-Kosack K."/>
            <person name="Heard S."/>
            <person name="Oliver R."/>
        </authorList>
    </citation>
    <scope>NUCLEOTIDE SEQUENCE [LARGE SCALE GENOMIC DNA]</scope>
    <source>
        <strain evidence="5">ATCC 18683 / 1980 / Ss-1</strain>
    </source>
</reference>
<dbReference type="OrthoDB" id="1470350at2759"/>
<dbReference type="GO" id="GO:0016705">
    <property type="term" value="F:oxidoreductase activity, acting on paired donors, with incorporation or reduction of molecular oxygen"/>
    <property type="evidence" value="ECO:0007669"/>
    <property type="project" value="InterPro"/>
</dbReference>
<dbReference type="Gene3D" id="1.10.630.10">
    <property type="entry name" value="Cytochrome P450"/>
    <property type="match status" value="1"/>
</dbReference>
<dbReference type="RefSeq" id="XP_001598065.1">
    <property type="nucleotide sequence ID" value="XM_001598015.1"/>
</dbReference>
<dbReference type="KEGG" id="ssl:SS1G_00151"/>
<dbReference type="InterPro" id="IPR001128">
    <property type="entry name" value="Cyt_P450"/>
</dbReference>
<evidence type="ECO:0000256" key="1">
    <source>
        <dbReference type="ARBA" id="ARBA00010617"/>
    </source>
</evidence>
<dbReference type="InterPro" id="IPR036396">
    <property type="entry name" value="Cyt_P450_sf"/>
</dbReference>
<dbReference type="VEuPathDB" id="FungiDB:sscle_03g029330"/>
<comment type="similarity">
    <text evidence="1">Belongs to the cytochrome P450 family.</text>
</comment>
<feature type="region of interest" description="Disordered" evidence="3">
    <location>
        <begin position="122"/>
        <end position="143"/>
    </location>
</feature>
<dbReference type="Proteomes" id="UP000177798">
    <property type="component" value="Chromosome 3"/>
</dbReference>
<dbReference type="PANTHER" id="PTHR24305:SF166">
    <property type="entry name" value="CYTOCHROME P450 12A4, MITOCHONDRIAL-RELATED"/>
    <property type="match status" value="1"/>
</dbReference>
<dbReference type="AlphaFoldDB" id="A0A1D9Q0T9"/>
<protein>
    <submittedName>
        <fullName evidence="4">Uncharacterized protein</fullName>
    </submittedName>
</protein>